<dbReference type="EMBL" id="VIVQ01000001">
    <property type="protein sequence ID" value="TWE11240.1"/>
    <property type="molecule type" value="Genomic_DNA"/>
</dbReference>
<protein>
    <submittedName>
        <fullName evidence="2">RimJ/RimL family protein N-acetyltransferase</fullName>
    </submittedName>
</protein>
<dbReference type="Gene3D" id="3.40.630.30">
    <property type="match status" value="1"/>
</dbReference>
<feature type="domain" description="N-acetyltransferase" evidence="1">
    <location>
        <begin position="14"/>
        <end position="167"/>
    </location>
</feature>
<dbReference type="InterPro" id="IPR051531">
    <property type="entry name" value="N-acetyltransferase"/>
</dbReference>
<dbReference type="OrthoDB" id="3533156at2"/>
<dbReference type="GO" id="GO:0016747">
    <property type="term" value="F:acyltransferase activity, transferring groups other than amino-acyl groups"/>
    <property type="evidence" value="ECO:0007669"/>
    <property type="project" value="InterPro"/>
</dbReference>
<gene>
    <name evidence="2" type="ORF">BKA23_0002</name>
</gene>
<sequence length="176" mass="19631">MIMPRQCILRTDRLVTETWLPSDVDDLLAVHSDVETMRFVRNGRPESRSETTVLIDEYIAEQAETGFTKWRVADHTGRLVGRAGFGAIDGGRELGYTIRRELWGHGFATEIAAGLVKWHLANAPDVRLYAYVAAENPASRAVLQKTGFDLIGREVQAQTLCDLFTLNAGGHRCTDE</sequence>
<keyword evidence="3" id="KW-1185">Reference proteome</keyword>
<evidence type="ECO:0000313" key="3">
    <source>
        <dbReference type="Proteomes" id="UP000318297"/>
    </source>
</evidence>
<evidence type="ECO:0000313" key="2">
    <source>
        <dbReference type="EMBL" id="TWE11240.1"/>
    </source>
</evidence>
<reference evidence="2 3" key="1">
    <citation type="submission" date="2019-06" db="EMBL/GenBank/DDBJ databases">
        <title>Sequencing the genomes of 1000 actinobacteria strains.</title>
        <authorList>
            <person name="Klenk H.-P."/>
        </authorList>
    </citation>
    <scope>NUCLEOTIDE SEQUENCE [LARGE SCALE GENOMIC DNA]</scope>
    <source>
        <strain evidence="2 3">DSM 19560</strain>
    </source>
</reference>
<dbReference type="Proteomes" id="UP000318297">
    <property type="component" value="Unassembled WGS sequence"/>
</dbReference>
<dbReference type="SUPFAM" id="SSF55729">
    <property type="entry name" value="Acyl-CoA N-acyltransferases (Nat)"/>
    <property type="match status" value="1"/>
</dbReference>
<dbReference type="PANTHER" id="PTHR43792:SF1">
    <property type="entry name" value="N-ACETYLTRANSFERASE DOMAIN-CONTAINING PROTEIN"/>
    <property type="match status" value="1"/>
</dbReference>
<comment type="caution">
    <text evidence="2">The sequence shown here is derived from an EMBL/GenBank/DDBJ whole genome shotgun (WGS) entry which is preliminary data.</text>
</comment>
<proteinExistence type="predicted"/>
<dbReference type="InterPro" id="IPR016181">
    <property type="entry name" value="Acyl_CoA_acyltransferase"/>
</dbReference>
<dbReference type="Pfam" id="PF13302">
    <property type="entry name" value="Acetyltransf_3"/>
    <property type="match status" value="1"/>
</dbReference>
<dbReference type="RefSeq" id="WP_145224349.1">
    <property type="nucleotide sequence ID" value="NZ_VIVQ01000001.1"/>
</dbReference>
<accession>A0A561E6Q2</accession>
<dbReference type="PROSITE" id="PS51186">
    <property type="entry name" value="GNAT"/>
    <property type="match status" value="1"/>
</dbReference>
<name>A0A561E6Q2_9MICO</name>
<dbReference type="PANTHER" id="PTHR43792">
    <property type="entry name" value="GNAT FAMILY, PUTATIVE (AFU_ORTHOLOGUE AFUA_3G00765)-RELATED-RELATED"/>
    <property type="match status" value="1"/>
</dbReference>
<keyword evidence="2" id="KW-0808">Transferase</keyword>
<evidence type="ECO:0000259" key="1">
    <source>
        <dbReference type="PROSITE" id="PS51186"/>
    </source>
</evidence>
<dbReference type="InterPro" id="IPR000182">
    <property type="entry name" value="GNAT_dom"/>
</dbReference>
<organism evidence="2 3">
    <name type="scientific">Rudaeicoccus suwonensis</name>
    <dbReference type="NCBI Taxonomy" id="657409"/>
    <lineage>
        <taxon>Bacteria</taxon>
        <taxon>Bacillati</taxon>
        <taxon>Actinomycetota</taxon>
        <taxon>Actinomycetes</taxon>
        <taxon>Micrococcales</taxon>
        <taxon>Dermacoccaceae</taxon>
        <taxon>Rudaeicoccus</taxon>
    </lineage>
</organism>
<dbReference type="AlphaFoldDB" id="A0A561E6Q2"/>